<protein>
    <submittedName>
        <fullName evidence="5">O-succinylbenzoic acid--CoA ligase</fullName>
    </submittedName>
</protein>
<comment type="caution">
    <text evidence="5">The sequence shown here is derived from an EMBL/GenBank/DDBJ whole genome shotgun (WGS) entry which is preliminary data.</text>
</comment>
<dbReference type="PANTHER" id="PTHR43201">
    <property type="entry name" value="ACYL-COA SYNTHETASE"/>
    <property type="match status" value="1"/>
</dbReference>
<dbReference type="Gene3D" id="3.40.50.12780">
    <property type="entry name" value="N-terminal domain of ligase-like"/>
    <property type="match status" value="1"/>
</dbReference>
<evidence type="ECO:0000313" key="6">
    <source>
        <dbReference type="Proteomes" id="UP000287247"/>
    </source>
</evidence>
<dbReference type="Gene3D" id="3.30.300.30">
    <property type="match status" value="1"/>
</dbReference>
<evidence type="ECO:0000259" key="3">
    <source>
        <dbReference type="Pfam" id="PF00501"/>
    </source>
</evidence>
<dbReference type="OrthoDB" id="9765680at2"/>
<evidence type="ECO:0000313" key="5">
    <source>
        <dbReference type="EMBL" id="GBF80226.1"/>
    </source>
</evidence>
<dbReference type="SUPFAM" id="SSF56801">
    <property type="entry name" value="Acetyl-CoA synthetase-like"/>
    <property type="match status" value="1"/>
</dbReference>
<proteinExistence type="inferred from homology"/>
<accession>A0A401IG85</accession>
<name>A0A401IG85_APHSA</name>
<dbReference type="PANTHER" id="PTHR43201:SF5">
    <property type="entry name" value="MEDIUM-CHAIN ACYL-COA LIGASE ACSF2, MITOCHONDRIAL"/>
    <property type="match status" value="1"/>
</dbReference>
<evidence type="ECO:0000256" key="1">
    <source>
        <dbReference type="ARBA" id="ARBA00006432"/>
    </source>
</evidence>
<reference evidence="6" key="1">
    <citation type="submission" date="2017-05" db="EMBL/GenBank/DDBJ databases">
        <title>Physiological properties and genetic analysis related to exopolysaccharide production of fresh-water unicellular cyanobacterium Aphanothece sacrum, Suizenji Nori, that has been cultured as a food source in Japan.</title>
        <authorList>
            <person name="Kanesaki Y."/>
            <person name="Yoshikawa S."/>
            <person name="Ohki K."/>
        </authorList>
    </citation>
    <scope>NUCLEOTIDE SEQUENCE [LARGE SCALE GENOMIC DNA]</scope>
    <source>
        <strain evidence="6">FPU1</strain>
    </source>
</reference>
<dbReference type="NCBIfam" id="NF005662">
    <property type="entry name" value="PRK07445.1-4"/>
    <property type="match status" value="1"/>
</dbReference>
<feature type="domain" description="AMP-dependent synthetase/ligase" evidence="3">
    <location>
        <begin position="125"/>
        <end position="315"/>
    </location>
</feature>
<dbReference type="InterPro" id="IPR000873">
    <property type="entry name" value="AMP-dep_synth/lig_dom"/>
</dbReference>
<dbReference type="Proteomes" id="UP000287247">
    <property type="component" value="Unassembled WGS sequence"/>
</dbReference>
<dbReference type="InterPro" id="IPR045851">
    <property type="entry name" value="AMP-bd_C_sf"/>
</dbReference>
<organism evidence="5 6">
    <name type="scientific">Aphanothece sacrum FPU1</name>
    <dbReference type="NCBI Taxonomy" id="1920663"/>
    <lineage>
        <taxon>Bacteria</taxon>
        <taxon>Bacillati</taxon>
        <taxon>Cyanobacteriota</taxon>
        <taxon>Cyanophyceae</taxon>
        <taxon>Oscillatoriophycideae</taxon>
        <taxon>Chroococcales</taxon>
        <taxon>Aphanothecaceae</taxon>
        <taxon>Aphanothece</taxon>
    </lineage>
</organism>
<dbReference type="RefSeq" id="WP_124975095.1">
    <property type="nucleotide sequence ID" value="NZ_BDQK01000006.1"/>
</dbReference>
<keyword evidence="6" id="KW-1185">Reference proteome</keyword>
<dbReference type="InterPro" id="IPR042099">
    <property type="entry name" value="ANL_N_sf"/>
</dbReference>
<feature type="domain" description="AMP-binding enzyme C-terminal" evidence="4">
    <location>
        <begin position="359"/>
        <end position="433"/>
    </location>
</feature>
<dbReference type="Pfam" id="PF13193">
    <property type="entry name" value="AMP-binding_C"/>
    <property type="match status" value="1"/>
</dbReference>
<dbReference type="Pfam" id="PF00501">
    <property type="entry name" value="AMP-binding"/>
    <property type="match status" value="1"/>
</dbReference>
<dbReference type="GO" id="GO:0031956">
    <property type="term" value="F:medium-chain fatty acid-CoA ligase activity"/>
    <property type="evidence" value="ECO:0007669"/>
    <property type="project" value="TreeGrafter"/>
</dbReference>
<keyword evidence="2 5" id="KW-0436">Ligase</keyword>
<gene>
    <name evidence="5" type="ORF">AsFPU1_1627</name>
</gene>
<dbReference type="AlphaFoldDB" id="A0A401IG85"/>
<evidence type="ECO:0000256" key="2">
    <source>
        <dbReference type="ARBA" id="ARBA00022598"/>
    </source>
</evidence>
<dbReference type="EMBL" id="BDQK01000006">
    <property type="protein sequence ID" value="GBF80226.1"/>
    <property type="molecule type" value="Genomic_DNA"/>
</dbReference>
<evidence type="ECO:0000259" key="4">
    <source>
        <dbReference type="Pfam" id="PF13193"/>
    </source>
</evidence>
<sequence>MLNSLLSLLKKYLNQGCLLGYNSKDFYDLTRDYLKKINDIKKKNLTPKILLLEQNDYKFLAAFLAGIIAECPIFLGYNQWGQIELEQVIDLVQPNLIIGLNITEQLTPNFTLINSELLNLKNKIMIPTGGTSGKIRFTIHTWETLSASVKGFTDFFEVNTVNSFCTLPLYHVSGLMQFMRSFLTGGKIIIYPYTRLKQNDKIELDLSDFFISLVPTQLQFLLDNKPKLLTQFKTILLGGAPAWPCLLDTARNYKLNVAPTYGMTETASQIVTLKPENFLSGNQSTGQVLPHANILIDSKTGLISIQAKSLFLGYYPHQENPNQFMTDDLGYFDHENYLYIVGRNNQKIITGGENVFPKEIESAILETGLVKDISVIGIFDPQWGQAVTALYLPNNSSVQVEAIKASINYKLSKFKQPKYWIPLTQLPRNQQGKLNYQKLREIALTYLNCNK</sequence>
<dbReference type="InterPro" id="IPR025110">
    <property type="entry name" value="AMP-bd_C"/>
</dbReference>
<dbReference type="GO" id="GO:0006631">
    <property type="term" value="P:fatty acid metabolic process"/>
    <property type="evidence" value="ECO:0007669"/>
    <property type="project" value="TreeGrafter"/>
</dbReference>
<comment type="similarity">
    <text evidence="1">Belongs to the ATP-dependent AMP-binding enzyme family.</text>
</comment>